<feature type="domain" description="CNNM transmembrane" evidence="13">
    <location>
        <begin position="7"/>
        <end position="195"/>
    </location>
</feature>
<evidence type="ECO:0000256" key="10">
    <source>
        <dbReference type="PROSITE-ProRule" id="PRU01193"/>
    </source>
</evidence>
<feature type="transmembrane region" description="Helical" evidence="11">
    <location>
        <begin position="6"/>
        <end position="30"/>
    </location>
</feature>
<protein>
    <recommendedName>
        <fullName evidence="16">Hemolysin</fullName>
    </recommendedName>
</protein>
<evidence type="ECO:0008006" key="16">
    <source>
        <dbReference type="Google" id="ProtNLM"/>
    </source>
</evidence>
<keyword evidence="3" id="KW-1003">Cell membrane</keyword>
<dbReference type="CDD" id="cd04590">
    <property type="entry name" value="CBS_pair_CorC_HlyC_assoc"/>
    <property type="match status" value="1"/>
</dbReference>
<evidence type="ECO:0000256" key="2">
    <source>
        <dbReference type="ARBA" id="ARBA00006337"/>
    </source>
</evidence>
<keyword evidence="6 10" id="KW-1133">Transmembrane helix</keyword>
<evidence type="ECO:0000256" key="11">
    <source>
        <dbReference type="SAM" id="Phobius"/>
    </source>
</evidence>
<proteinExistence type="inferred from homology"/>
<feature type="transmembrane region" description="Helical" evidence="11">
    <location>
        <begin position="139"/>
        <end position="159"/>
    </location>
</feature>
<dbReference type="AlphaFoldDB" id="A0A1V6M042"/>
<feature type="domain" description="CBS" evidence="12">
    <location>
        <begin position="214"/>
        <end position="278"/>
    </location>
</feature>
<organism evidence="14 15">
    <name type="scientific">Candidatus Brocadia sapporoensis</name>
    <dbReference type="NCBI Taxonomy" id="392547"/>
    <lineage>
        <taxon>Bacteria</taxon>
        <taxon>Pseudomonadati</taxon>
        <taxon>Planctomycetota</taxon>
        <taxon>Candidatus Brocadiia</taxon>
        <taxon>Candidatus Brocadiales</taxon>
        <taxon>Candidatus Brocadiaceae</taxon>
        <taxon>Candidatus Brocadia</taxon>
    </lineage>
</organism>
<reference evidence="14 15" key="1">
    <citation type="journal article" date="2016" name="Genome Announc.">
        <title>Draft Genome Sequence of the Anaerobic Ammonium-Oxidizing Bacterium 'Candidatus Brocadia sp. 40'.</title>
        <authorList>
            <person name="Ali M."/>
            <person name="Haroon M.F."/>
            <person name="Narita Y."/>
            <person name="Zhang L."/>
            <person name="Rangel Shaw D."/>
            <person name="Okabe S."/>
            <person name="Saikaly P.E."/>
        </authorList>
    </citation>
    <scope>NUCLEOTIDE SEQUENCE [LARGE SCALE GENOMIC DNA]</scope>
    <source>
        <strain evidence="14 15">40</strain>
    </source>
</reference>
<dbReference type="SMART" id="SM00116">
    <property type="entry name" value="CBS"/>
    <property type="match status" value="2"/>
</dbReference>
<dbReference type="InterPro" id="IPR002550">
    <property type="entry name" value="CNNM"/>
</dbReference>
<feature type="transmembrane region" description="Helical" evidence="11">
    <location>
        <begin position="76"/>
        <end position="94"/>
    </location>
</feature>
<dbReference type="RefSeq" id="WP_070067028.1">
    <property type="nucleotide sequence ID" value="NZ_MJUW02000074.1"/>
</dbReference>
<dbReference type="PROSITE" id="PS51371">
    <property type="entry name" value="CBS"/>
    <property type="match status" value="1"/>
</dbReference>
<dbReference type="InterPro" id="IPR046342">
    <property type="entry name" value="CBS_dom_sf"/>
</dbReference>
<comment type="caution">
    <text evidence="14">The sequence shown here is derived from an EMBL/GenBank/DDBJ whole genome shotgun (WGS) entry which is preliminary data.</text>
</comment>
<keyword evidence="4 10" id="KW-0812">Transmembrane</keyword>
<comment type="subcellular location">
    <subcellularLocation>
        <location evidence="1">Cell membrane</location>
        <topology evidence="1">Multi-pass membrane protein</topology>
    </subcellularLocation>
</comment>
<evidence type="ECO:0000256" key="4">
    <source>
        <dbReference type="ARBA" id="ARBA00022692"/>
    </source>
</evidence>
<feature type="transmembrane region" description="Helical" evidence="11">
    <location>
        <begin position="100"/>
        <end position="118"/>
    </location>
</feature>
<keyword evidence="7 9" id="KW-0129">CBS domain</keyword>
<evidence type="ECO:0000259" key="13">
    <source>
        <dbReference type="PROSITE" id="PS51846"/>
    </source>
</evidence>
<keyword evidence="15" id="KW-1185">Reference proteome</keyword>
<evidence type="ECO:0000256" key="9">
    <source>
        <dbReference type="PROSITE-ProRule" id="PRU00703"/>
    </source>
</evidence>
<evidence type="ECO:0000259" key="12">
    <source>
        <dbReference type="PROSITE" id="PS51371"/>
    </source>
</evidence>
<dbReference type="Pfam" id="PF01595">
    <property type="entry name" value="CNNM"/>
    <property type="match status" value="1"/>
</dbReference>
<dbReference type="PANTHER" id="PTHR22777">
    <property type="entry name" value="HEMOLYSIN-RELATED"/>
    <property type="match status" value="1"/>
</dbReference>
<evidence type="ECO:0000256" key="1">
    <source>
        <dbReference type="ARBA" id="ARBA00004651"/>
    </source>
</evidence>
<keyword evidence="8 10" id="KW-0472">Membrane</keyword>
<dbReference type="InterPro" id="IPR000644">
    <property type="entry name" value="CBS_dom"/>
</dbReference>
<dbReference type="EMBL" id="MJUW02000074">
    <property type="protein sequence ID" value="OQD45784.1"/>
    <property type="molecule type" value="Genomic_DNA"/>
</dbReference>
<dbReference type="Pfam" id="PF00571">
    <property type="entry name" value="CBS"/>
    <property type="match status" value="2"/>
</dbReference>
<dbReference type="Proteomes" id="UP000242219">
    <property type="component" value="Unassembled WGS sequence"/>
</dbReference>
<evidence type="ECO:0000256" key="7">
    <source>
        <dbReference type="ARBA" id="ARBA00023122"/>
    </source>
</evidence>
<evidence type="ECO:0000256" key="8">
    <source>
        <dbReference type="ARBA" id="ARBA00023136"/>
    </source>
</evidence>
<evidence type="ECO:0000313" key="14">
    <source>
        <dbReference type="EMBL" id="OQD45784.1"/>
    </source>
</evidence>
<comment type="similarity">
    <text evidence="2">Belongs to the UPF0053 family.</text>
</comment>
<evidence type="ECO:0000256" key="5">
    <source>
        <dbReference type="ARBA" id="ARBA00022737"/>
    </source>
</evidence>
<sequence>MNPIHFSSLTIIIMLILFFLLLFVSAFFSLTETSLFSLNKVRLDYLIKQKNKRAVSIFNIINEPDKLLSTLLTGNNIVNTTVSTIGTTVAIYFLQEWGVILAPFIVAFILLLFAETFPKVLATQFPERLSLLIVKPYEWVRWILSPSVTLITYITYLFFNLFGLKIEYKKTIFSREEVKHIIKESGETGTLVDGEHKLLHKIFEFSDKLAKEVMVPRHRIIAIHTDMTREDILRIITEEGHTRYPVYRRSLDTIIGIVHVKAIINMIANNPLFILEDLIMEPYFVSESKKISTIFTEFQQQGLHIAIVRNAQGNVIGLLEIKDILRVIFGELKEKTIPEE</sequence>
<evidence type="ECO:0000256" key="3">
    <source>
        <dbReference type="ARBA" id="ARBA00022475"/>
    </source>
</evidence>
<name>A0A1V6M042_9BACT</name>
<dbReference type="GO" id="GO:0005886">
    <property type="term" value="C:plasma membrane"/>
    <property type="evidence" value="ECO:0007669"/>
    <property type="project" value="UniProtKB-SubCell"/>
</dbReference>
<evidence type="ECO:0000313" key="15">
    <source>
        <dbReference type="Proteomes" id="UP000242219"/>
    </source>
</evidence>
<keyword evidence="5" id="KW-0677">Repeat</keyword>
<dbReference type="SUPFAM" id="SSF54631">
    <property type="entry name" value="CBS-domain pair"/>
    <property type="match status" value="1"/>
</dbReference>
<dbReference type="PANTHER" id="PTHR22777:SF32">
    <property type="entry name" value="UPF0053 INNER MEMBRANE PROTEIN YFJD"/>
    <property type="match status" value="1"/>
</dbReference>
<dbReference type="PROSITE" id="PS51846">
    <property type="entry name" value="CNNM"/>
    <property type="match status" value="1"/>
</dbReference>
<accession>A0A1V6M042</accession>
<evidence type="ECO:0000256" key="6">
    <source>
        <dbReference type="ARBA" id="ARBA00022989"/>
    </source>
</evidence>
<dbReference type="InterPro" id="IPR044751">
    <property type="entry name" value="Ion_transp-like_CBS"/>
</dbReference>
<dbReference type="Gene3D" id="3.10.580.10">
    <property type="entry name" value="CBS-domain"/>
    <property type="match status" value="1"/>
</dbReference>
<gene>
    <name evidence="14" type="ORF">BIY37_06560</name>
</gene>